<dbReference type="Proteomes" id="UP000823842">
    <property type="component" value="Unassembled WGS sequence"/>
</dbReference>
<dbReference type="InterPro" id="IPR002711">
    <property type="entry name" value="HNH"/>
</dbReference>
<comment type="caution">
    <text evidence="2">The sequence shown here is derived from an EMBL/GenBank/DDBJ whole genome shotgun (WGS) entry which is preliminary data.</text>
</comment>
<dbReference type="Gene3D" id="1.10.30.50">
    <property type="match status" value="1"/>
</dbReference>
<evidence type="ECO:0000259" key="1">
    <source>
        <dbReference type="SMART" id="SM00507"/>
    </source>
</evidence>
<dbReference type="GO" id="GO:0004519">
    <property type="term" value="F:endonuclease activity"/>
    <property type="evidence" value="ECO:0007669"/>
    <property type="project" value="UniProtKB-KW"/>
</dbReference>
<keyword evidence="2" id="KW-0255">Endonuclease</keyword>
<accession>A0A9D2RUT8</accession>
<organism evidence="2 3">
    <name type="scientific">Candidatus Blautia faecavium</name>
    <dbReference type="NCBI Taxonomy" id="2838487"/>
    <lineage>
        <taxon>Bacteria</taxon>
        <taxon>Bacillati</taxon>
        <taxon>Bacillota</taxon>
        <taxon>Clostridia</taxon>
        <taxon>Lachnospirales</taxon>
        <taxon>Lachnospiraceae</taxon>
        <taxon>Blautia</taxon>
    </lineage>
</organism>
<reference evidence="2" key="2">
    <citation type="submission" date="2021-04" db="EMBL/GenBank/DDBJ databases">
        <authorList>
            <person name="Gilroy R."/>
        </authorList>
    </citation>
    <scope>NUCLEOTIDE SEQUENCE</scope>
    <source>
        <strain evidence="2">ChiSjej1B19-5720</strain>
    </source>
</reference>
<dbReference type="EMBL" id="DWYZ01000042">
    <property type="protein sequence ID" value="HJB27507.1"/>
    <property type="molecule type" value="Genomic_DNA"/>
</dbReference>
<evidence type="ECO:0000313" key="3">
    <source>
        <dbReference type="Proteomes" id="UP000823842"/>
    </source>
</evidence>
<keyword evidence="2" id="KW-0540">Nuclease</keyword>
<name>A0A9D2RUT8_9FIRM</name>
<feature type="domain" description="HNH nuclease" evidence="1">
    <location>
        <begin position="53"/>
        <end position="106"/>
    </location>
</feature>
<reference evidence="2" key="1">
    <citation type="journal article" date="2021" name="PeerJ">
        <title>Extensive microbial diversity within the chicken gut microbiome revealed by metagenomics and culture.</title>
        <authorList>
            <person name="Gilroy R."/>
            <person name="Ravi A."/>
            <person name="Getino M."/>
            <person name="Pursley I."/>
            <person name="Horton D.L."/>
            <person name="Alikhan N.F."/>
            <person name="Baker D."/>
            <person name="Gharbi K."/>
            <person name="Hall N."/>
            <person name="Watson M."/>
            <person name="Adriaenssens E.M."/>
            <person name="Foster-Nyarko E."/>
            <person name="Jarju S."/>
            <person name="Secka A."/>
            <person name="Antonio M."/>
            <person name="Oren A."/>
            <person name="Chaudhuri R.R."/>
            <person name="La Ragione R."/>
            <person name="Hildebrand F."/>
            <person name="Pallen M.J."/>
        </authorList>
    </citation>
    <scope>NUCLEOTIDE SEQUENCE</scope>
    <source>
        <strain evidence="2">ChiSjej1B19-5720</strain>
    </source>
</reference>
<dbReference type="CDD" id="cd00085">
    <property type="entry name" value="HNHc"/>
    <property type="match status" value="1"/>
</dbReference>
<keyword evidence="2" id="KW-0378">Hydrolase</keyword>
<protein>
    <submittedName>
        <fullName evidence="2">HNH endonuclease</fullName>
    </submittedName>
</protein>
<dbReference type="SMART" id="SM00507">
    <property type="entry name" value="HNHc"/>
    <property type="match status" value="1"/>
</dbReference>
<evidence type="ECO:0000313" key="2">
    <source>
        <dbReference type="EMBL" id="HJB27507.1"/>
    </source>
</evidence>
<gene>
    <name evidence="2" type="ORF">IAA06_01760</name>
</gene>
<dbReference type="AlphaFoldDB" id="A0A9D2RUT8"/>
<sequence>MPRKPKRPCSYPRCPRLTEGRLCEKHQRIENRRYEKYDRDPAVRRRYGRGWKRIRDRYVSQHPLCEQCLEHGILRPVEEVHHKIPLAEGGTHEENNLIFLCKECHSRIHAKWGDRWHGKSHP</sequence>
<dbReference type="InterPro" id="IPR003615">
    <property type="entry name" value="HNH_nuc"/>
</dbReference>
<dbReference type="GO" id="GO:0008270">
    <property type="term" value="F:zinc ion binding"/>
    <property type="evidence" value="ECO:0007669"/>
    <property type="project" value="InterPro"/>
</dbReference>
<dbReference type="Pfam" id="PF01844">
    <property type="entry name" value="HNH"/>
    <property type="match status" value="1"/>
</dbReference>
<proteinExistence type="predicted"/>
<dbReference type="GO" id="GO:0003676">
    <property type="term" value="F:nucleic acid binding"/>
    <property type="evidence" value="ECO:0007669"/>
    <property type="project" value="InterPro"/>
</dbReference>